<proteinExistence type="predicted"/>
<gene>
    <name evidence="3" type="ORF">CLV71_101231</name>
</gene>
<dbReference type="PANTHER" id="PTHR35176:SF6">
    <property type="entry name" value="HEME OXYGENASE HI_0854-RELATED"/>
    <property type="match status" value="1"/>
</dbReference>
<evidence type="ECO:0000313" key="3">
    <source>
        <dbReference type="EMBL" id="TDV57360.1"/>
    </source>
</evidence>
<dbReference type="GO" id="GO:0070967">
    <property type="term" value="F:coenzyme F420 binding"/>
    <property type="evidence" value="ECO:0007669"/>
    <property type="project" value="TreeGrafter"/>
</dbReference>
<dbReference type="EMBL" id="SOCP01000001">
    <property type="protein sequence ID" value="TDV57360.1"/>
    <property type="molecule type" value="Genomic_DNA"/>
</dbReference>
<reference evidence="3 4" key="1">
    <citation type="submission" date="2019-03" db="EMBL/GenBank/DDBJ databases">
        <title>Genomic Encyclopedia of Archaeal and Bacterial Type Strains, Phase II (KMG-II): from individual species to whole genera.</title>
        <authorList>
            <person name="Goeker M."/>
        </authorList>
    </citation>
    <scope>NUCLEOTIDE SEQUENCE [LARGE SCALE GENOMIC DNA]</scope>
    <source>
        <strain evidence="3 4">DSM 45499</strain>
    </source>
</reference>
<dbReference type="InterPro" id="IPR052019">
    <property type="entry name" value="F420H2_bilvrd_red/Heme_oxyg"/>
</dbReference>
<accession>A0A4R7W3V1</accession>
<dbReference type="Gene3D" id="2.30.110.10">
    <property type="entry name" value="Electron Transport, Fmn-binding Protein, Chain A"/>
    <property type="match status" value="1"/>
</dbReference>
<dbReference type="SUPFAM" id="SSF50475">
    <property type="entry name" value="FMN-binding split barrel"/>
    <property type="match status" value="1"/>
</dbReference>
<evidence type="ECO:0000313" key="4">
    <source>
        <dbReference type="Proteomes" id="UP000294927"/>
    </source>
</evidence>
<feature type="domain" description="Pyridoxamine 5'-phosphate oxidase N-terminal" evidence="2">
    <location>
        <begin position="7"/>
        <end position="136"/>
    </location>
</feature>
<evidence type="ECO:0000256" key="1">
    <source>
        <dbReference type="ARBA" id="ARBA00023002"/>
    </source>
</evidence>
<dbReference type="Proteomes" id="UP000294927">
    <property type="component" value="Unassembled WGS sequence"/>
</dbReference>
<dbReference type="OrthoDB" id="9788889at2"/>
<dbReference type="PANTHER" id="PTHR35176">
    <property type="entry name" value="HEME OXYGENASE HI_0854-RELATED"/>
    <property type="match status" value="1"/>
</dbReference>
<dbReference type="GO" id="GO:0005829">
    <property type="term" value="C:cytosol"/>
    <property type="evidence" value="ECO:0007669"/>
    <property type="project" value="TreeGrafter"/>
</dbReference>
<dbReference type="InterPro" id="IPR011576">
    <property type="entry name" value="Pyridox_Oxase_N"/>
</dbReference>
<sequence length="160" mass="17779">MGEHPLEARADAVIQANKYLTLSTVDEQGRPWATPVYFTPDGHTHLYWVSSPDSLHSRNITANPDISVAIFDSTVAIGQAQGVYLTAHAHLVPEAELADRARLFSSRYAELRHLPAEELRAPADLRLYRATVTRAWVLIRAGDPDYGTGIDTRHPVWPAE</sequence>
<comment type="caution">
    <text evidence="3">The sequence shown here is derived from an EMBL/GenBank/DDBJ whole genome shotgun (WGS) entry which is preliminary data.</text>
</comment>
<evidence type="ECO:0000259" key="2">
    <source>
        <dbReference type="Pfam" id="PF01243"/>
    </source>
</evidence>
<dbReference type="InterPro" id="IPR012349">
    <property type="entry name" value="Split_barrel_FMN-bd"/>
</dbReference>
<keyword evidence="1" id="KW-0560">Oxidoreductase</keyword>
<organism evidence="3 4">
    <name type="scientific">Actinophytocola oryzae</name>
    <dbReference type="NCBI Taxonomy" id="502181"/>
    <lineage>
        <taxon>Bacteria</taxon>
        <taxon>Bacillati</taxon>
        <taxon>Actinomycetota</taxon>
        <taxon>Actinomycetes</taxon>
        <taxon>Pseudonocardiales</taxon>
        <taxon>Pseudonocardiaceae</taxon>
    </lineage>
</organism>
<dbReference type="RefSeq" id="WP_133900652.1">
    <property type="nucleotide sequence ID" value="NZ_SOCP01000001.1"/>
</dbReference>
<dbReference type="GO" id="GO:0016627">
    <property type="term" value="F:oxidoreductase activity, acting on the CH-CH group of donors"/>
    <property type="evidence" value="ECO:0007669"/>
    <property type="project" value="TreeGrafter"/>
</dbReference>
<name>A0A4R7W3V1_9PSEU</name>
<keyword evidence="4" id="KW-1185">Reference proteome</keyword>
<protein>
    <submittedName>
        <fullName evidence="3">Nitroimidazol reductase NimA-like FMN-containing flavoprotein (Pyridoxamine 5'-phosphate oxidase superfamily)</fullName>
    </submittedName>
</protein>
<dbReference type="AlphaFoldDB" id="A0A4R7W3V1"/>
<dbReference type="Pfam" id="PF01243">
    <property type="entry name" value="PNPOx_N"/>
    <property type="match status" value="1"/>
</dbReference>